<gene>
    <name evidence="16" type="primary">Fasn_35</name>
    <name evidence="16" type="ORF">AVEN_49751_1</name>
</gene>
<evidence type="ECO:0000256" key="2">
    <source>
        <dbReference type="ARBA" id="ARBA00018769"/>
    </source>
</evidence>
<keyword evidence="7" id="KW-0276">Fatty acid metabolism</keyword>
<feature type="domain" description="Carrier" evidence="15">
    <location>
        <begin position="169"/>
        <end position="249"/>
    </location>
</feature>
<keyword evidence="6" id="KW-0808">Transferase</keyword>
<evidence type="ECO:0000256" key="11">
    <source>
        <dbReference type="ARBA" id="ARBA00023160"/>
    </source>
</evidence>
<dbReference type="PROSITE" id="PS50075">
    <property type="entry name" value="CARRIER"/>
    <property type="match status" value="1"/>
</dbReference>
<keyword evidence="5" id="KW-0597">Phosphoprotein</keyword>
<keyword evidence="9" id="KW-0560">Oxidoreductase</keyword>
<evidence type="ECO:0000256" key="6">
    <source>
        <dbReference type="ARBA" id="ARBA00022679"/>
    </source>
</evidence>
<comment type="catalytic activity">
    <reaction evidence="13">
        <text>acetyl-CoA + n malonyl-CoA + 2n NADPH + 2n H(+) = a long-chain fatty acid + (n+1) CoA + n CO2 + 2n NADP(+).</text>
        <dbReference type="EC" id="2.3.1.85"/>
    </reaction>
</comment>
<dbReference type="EMBL" id="BGPR01000880">
    <property type="protein sequence ID" value="GBM38888.1"/>
    <property type="molecule type" value="Genomic_DNA"/>
</dbReference>
<evidence type="ECO:0000313" key="16">
    <source>
        <dbReference type="EMBL" id="GBM38888.1"/>
    </source>
</evidence>
<evidence type="ECO:0000256" key="12">
    <source>
        <dbReference type="ARBA" id="ARBA00023268"/>
    </source>
</evidence>
<dbReference type="InterPro" id="IPR057326">
    <property type="entry name" value="KR_dom"/>
</dbReference>
<dbReference type="SUPFAM" id="SSF47336">
    <property type="entry name" value="ACP-like"/>
    <property type="match status" value="1"/>
</dbReference>
<evidence type="ECO:0000256" key="5">
    <source>
        <dbReference type="ARBA" id="ARBA00022553"/>
    </source>
</evidence>
<dbReference type="InterPro" id="IPR050091">
    <property type="entry name" value="PKS_NRPS_Biosynth_Enz"/>
</dbReference>
<keyword evidence="11" id="KW-0275">Fatty acid biosynthesis</keyword>
<evidence type="ECO:0000256" key="7">
    <source>
        <dbReference type="ARBA" id="ARBA00022832"/>
    </source>
</evidence>
<comment type="caution">
    <text evidence="16">The sequence shown here is derived from an EMBL/GenBank/DDBJ whole genome shotgun (WGS) entry which is preliminary data.</text>
</comment>
<keyword evidence="12" id="KW-0511">Multifunctional enzyme</keyword>
<dbReference type="Gene3D" id="1.10.1470.20">
    <property type="entry name" value="Fatty acid synthase, domain 2"/>
    <property type="match status" value="1"/>
</dbReference>
<keyword evidence="4" id="KW-0444">Lipid biosynthesis</keyword>
<accession>A0A4Y2FDZ9</accession>
<sequence>MDDAKELLKMAAEIKPVSAILNLALVLRDAFMENQTIEKFKEVYESKATSTLNLDEASRELCPEIDWFVCFSSVNCGRGNAGQSNYGYANSVMERICEERTKQGLPGLAIQWGAIGDVGVIEVTVGSDVAIGGTIPQRINSCLTVLDKFLQQNQPVVSSFVPYQPSETTTRKDLKHNVLSAISNIFGIKDMSAINTETSLGELGMDSLMAIEVKQILERDFDLLLAISELRQLKVKDLKKLEGASEEKKTTITSESKTKPTSGSTSKSNPKLIKTLNISNTICLAAYSFGESVAFEMCLQAERDPEQHAKVRNLIMLDGSPALMSAYTGKRKSYFRSDSVVEDETQALCSYVLHFVDINMMEFRKELLSLPSLADRVKKSVEKIFSTYNNLQ</sequence>
<dbReference type="EC" id="2.3.1.85" evidence="1"/>
<dbReference type="OrthoDB" id="6433541at2759"/>
<dbReference type="GO" id="GO:0006633">
    <property type="term" value="P:fatty acid biosynthetic process"/>
    <property type="evidence" value="ECO:0007669"/>
    <property type="project" value="UniProtKB-KW"/>
</dbReference>
<dbReference type="Gene3D" id="3.40.50.720">
    <property type="entry name" value="NAD(P)-binding Rossmann-like Domain"/>
    <property type="match status" value="1"/>
</dbReference>
<dbReference type="FunFam" id="1.10.1200.10:FF:000013">
    <property type="entry name" value="Fatty acid synthase"/>
    <property type="match status" value="1"/>
</dbReference>
<dbReference type="InterPro" id="IPR013968">
    <property type="entry name" value="PKS_KR"/>
</dbReference>
<organism evidence="16 17">
    <name type="scientific">Araneus ventricosus</name>
    <name type="common">Orbweaver spider</name>
    <name type="synonym">Epeira ventricosa</name>
    <dbReference type="NCBI Taxonomy" id="182803"/>
    <lineage>
        <taxon>Eukaryota</taxon>
        <taxon>Metazoa</taxon>
        <taxon>Ecdysozoa</taxon>
        <taxon>Arthropoda</taxon>
        <taxon>Chelicerata</taxon>
        <taxon>Arachnida</taxon>
        <taxon>Araneae</taxon>
        <taxon>Araneomorphae</taxon>
        <taxon>Entelegynae</taxon>
        <taxon>Araneoidea</taxon>
        <taxon>Araneidae</taxon>
        <taxon>Araneus</taxon>
    </lineage>
</organism>
<keyword evidence="17" id="KW-1185">Reference proteome</keyword>
<dbReference type="GO" id="GO:0031177">
    <property type="term" value="F:phosphopantetheine binding"/>
    <property type="evidence" value="ECO:0007669"/>
    <property type="project" value="InterPro"/>
</dbReference>
<protein>
    <recommendedName>
        <fullName evidence="2">Fatty acid synthase</fullName>
        <ecNumber evidence="1">2.3.1.85</ecNumber>
    </recommendedName>
</protein>
<dbReference type="SUPFAM" id="SSF53474">
    <property type="entry name" value="alpha/beta-Hydrolases"/>
    <property type="match status" value="1"/>
</dbReference>
<dbReference type="InterPro" id="IPR020806">
    <property type="entry name" value="PKS_PP-bd"/>
</dbReference>
<dbReference type="InterPro" id="IPR036736">
    <property type="entry name" value="ACP-like_sf"/>
</dbReference>
<evidence type="ECO:0000256" key="14">
    <source>
        <dbReference type="SAM" id="MobiDB-lite"/>
    </source>
</evidence>
<dbReference type="SMART" id="SM00822">
    <property type="entry name" value="PKS_KR"/>
    <property type="match status" value="1"/>
</dbReference>
<evidence type="ECO:0000256" key="1">
    <source>
        <dbReference type="ARBA" id="ARBA00012873"/>
    </source>
</evidence>
<dbReference type="CDD" id="cd08954">
    <property type="entry name" value="KR_1_FAS_SDR_x"/>
    <property type="match status" value="1"/>
</dbReference>
<evidence type="ECO:0000256" key="10">
    <source>
        <dbReference type="ARBA" id="ARBA00023098"/>
    </source>
</evidence>
<keyword evidence="10" id="KW-0443">Lipid metabolism</keyword>
<feature type="compositionally biased region" description="Low complexity" evidence="14">
    <location>
        <begin position="251"/>
        <end position="270"/>
    </location>
</feature>
<proteinExistence type="predicted"/>
<keyword evidence="8" id="KW-0521">NADP</keyword>
<dbReference type="SMART" id="SM00823">
    <property type="entry name" value="PKS_PP"/>
    <property type="match status" value="1"/>
</dbReference>
<name>A0A4Y2FDZ9_ARAVE</name>
<dbReference type="InterPro" id="IPR009081">
    <property type="entry name" value="PP-bd_ACP"/>
</dbReference>
<evidence type="ECO:0000313" key="17">
    <source>
        <dbReference type="Proteomes" id="UP000499080"/>
    </source>
</evidence>
<dbReference type="PANTHER" id="PTHR43775:SF7">
    <property type="entry name" value="FATTY ACID SYNTHASE"/>
    <property type="match status" value="1"/>
</dbReference>
<evidence type="ECO:0000256" key="9">
    <source>
        <dbReference type="ARBA" id="ARBA00023002"/>
    </source>
</evidence>
<feature type="region of interest" description="Disordered" evidence="14">
    <location>
        <begin position="244"/>
        <end position="270"/>
    </location>
</feature>
<evidence type="ECO:0000256" key="4">
    <source>
        <dbReference type="ARBA" id="ARBA00022516"/>
    </source>
</evidence>
<dbReference type="SUPFAM" id="SSF51735">
    <property type="entry name" value="NAD(P)-binding Rossmann-fold domains"/>
    <property type="match status" value="1"/>
</dbReference>
<dbReference type="GO" id="GO:0016491">
    <property type="term" value="F:oxidoreductase activity"/>
    <property type="evidence" value="ECO:0007669"/>
    <property type="project" value="UniProtKB-KW"/>
</dbReference>
<dbReference type="GO" id="GO:0004312">
    <property type="term" value="F:fatty acid synthase activity"/>
    <property type="evidence" value="ECO:0007669"/>
    <property type="project" value="UniProtKB-EC"/>
</dbReference>
<dbReference type="PANTHER" id="PTHR43775">
    <property type="entry name" value="FATTY ACID SYNTHASE"/>
    <property type="match status" value="1"/>
</dbReference>
<keyword evidence="3" id="KW-0596">Phosphopantetheine</keyword>
<evidence type="ECO:0000256" key="13">
    <source>
        <dbReference type="ARBA" id="ARBA00044883"/>
    </source>
</evidence>
<dbReference type="Pfam" id="PF23297">
    <property type="entry name" value="ACP_SdgA_C"/>
    <property type="match status" value="1"/>
</dbReference>
<dbReference type="InterPro" id="IPR029058">
    <property type="entry name" value="AB_hydrolase_fold"/>
</dbReference>
<reference evidence="16 17" key="1">
    <citation type="journal article" date="2019" name="Sci. Rep.">
        <title>Orb-weaving spider Araneus ventricosus genome elucidates the spidroin gene catalogue.</title>
        <authorList>
            <person name="Kono N."/>
            <person name="Nakamura H."/>
            <person name="Ohtoshi R."/>
            <person name="Moran D.A.P."/>
            <person name="Shinohara A."/>
            <person name="Yoshida Y."/>
            <person name="Fujiwara M."/>
            <person name="Mori M."/>
            <person name="Tomita M."/>
            <person name="Arakawa K."/>
        </authorList>
    </citation>
    <scope>NUCLEOTIDE SEQUENCE [LARGE SCALE GENOMIC DNA]</scope>
</reference>
<dbReference type="Gene3D" id="1.10.1200.10">
    <property type="entry name" value="ACP-like"/>
    <property type="match status" value="1"/>
</dbReference>
<evidence type="ECO:0000256" key="3">
    <source>
        <dbReference type="ARBA" id="ARBA00022450"/>
    </source>
</evidence>
<dbReference type="AlphaFoldDB" id="A0A4Y2FDZ9"/>
<dbReference type="Proteomes" id="UP000499080">
    <property type="component" value="Unassembled WGS sequence"/>
</dbReference>
<evidence type="ECO:0000259" key="15">
    <source>
        <dbReference type="PROSITE" id="PS50075"/>
    </source>
</evidence>
<dbReference type="InterPro" id="IPR036291">
    <property type="entry name" value="NAD(P)-bd_dom_sf"/>
</dbReference>
<dbReference type="Pfam" id="PF08659">
    <property type="entry name" value="KR"/>
    <property type="match status" value="1"/>
</dbReference>
<evidence type="ECO:0000256" key="8">
    <source>
        <dbReference type="ARBA" id="ARBA00022857"/>
    </source>
</evidence>